<dbReference type="eggNOG" id="ENOG502S1I6">
    <property type="taxonomic scope" value="Eukaryota"/>
</dbReference>
<name>A0A0L0FNH0_9EUKA</name>
<sequence>MDSGVWTVDCGLWTVDCGLWTVDCGLWTVDCGLWTVDCGLWSVKCGVWSVKCGVWSVKCGVWTVDCGRGAWGLGLCNEQLHTKMGLVNKILRKASLSSTPKPHVHIITSATFMKDVAQLAQSQSNLDSASDDVCMVTSSLSSPDGVKIAHIKQNRSRDSYFKRHAVRATGLQLEKGDSTAVQQMNRNTVHEPTKRRVCFSNKIAVSDTYTSSQYNRKSLEKTETENVADIYRELMIYKLTEMNVHDAAIYNTNQHLNRAPTAWRNEMLQICNSILSEYTERFDC</sequence>
<dbReference type="RefSeq" id="XP_014151455.1">
    <property type="nucleotide sequence ID" value="XM_014295980.1"/>
</dbReference>
<dbReference type="GeneID" id="25910488"/>
<accession>A0A0L0FNH0</accession>
<evidence type="ECO:0000313" key="2">
    <source>
        <dbReference type="Proteomes" id="UP000054560"/>
    </source>
</evidence>
<dbReference type="Proteomes" id="UP000054560">
    <property type="component" value="Unassembled WGS sequence"/>
</dbReference>
<evidence type="ECO:0000313" key="1">
    <source>
        <dbReference type="EMBL" id="KNC77553.1"/>
    </source>
</evidence>
<reference evidence="1 2" key="1">
    <citation type="submission" date="2011-02" db="EMBL/GenBank/DDBJ databases">
        <title>The Genome Sequence of Sphaeroforma arctica JP610.</title>
        <authorList>
            <consortium name="The Broad Institute Genome Sequencing Platform"/>
            <person name="Russ C."/>
            <person name="Cuomo C."/>
            <person name="Young S.K."/>
            <person name="Zeng Q."/>
            <person name="Gargeya S."/>
            <person name="Alvarado L."/>
            <person name="Berlin A."/>
            <person name="Chapman S.B."/>
            <person name="Chen Z."/>
            <person name="Freedman E."/>
            <person name="Gellesch M."/>
            <person name="Goldberg J."/>
            <person name="Griggs A."/>
            <person name="Gujja S."/>
            <person name="Heilman E."/>
            <person name="Heiman D."/>
            <person name="Howarth C."/>
            <person name="Mehta T."/>
            <person name="Neiman D."/>
            <person name="Pearson M."/>
            <person name="Roberts A."/>
            <person name="Saif S."/>
            <person name="Shea T."/>
            <person name="Shenoy N."/>
            <person name="Sisk P."/>
            <person name="Stolte C."/>
            <person name="Sykes S."/>
            <person name="White J."/>
            <person name="Yandava C."/>
            <person name="Burger G."/>
            <person name="Gray M.W."/>
            <person name="Holland P.W.H."/>
            <person name="King N."/>
            <person name="Lang F.B.F."/>
            <person name="Roger A.J."/>
            <person name="Ruiz-Trillo I."/>
            <person name="Haas B."/>
            <person name="Nusbaum C."/>
            <person name="Birren B."/>
        </authorList>
    </citation>
    <scope>NUCLEOTIDE SEQUENCE [LARGE SCALE GENOMIC DNA]</scope>
    <source>
        <strain evidence="1 2">JP610</strain>
    </source>
</reference>
<dbReference type="AlphaFoldDB" id="A0A0L0FNH0"/>
<protein>
    <submittedName>
        <fullName evidence="1">Uncharacterized protein</fullName>
    </submittedName>
</protein>
<gene>
    <name evidence="1" type="ORF">SARC_09984</name>
</gene>
<organism evidence="1 2">
    <name type="scientific">Sphaeroforma arctica JP610</name>
    <dbReference type="NCBI Taxonomy" id="667725"/>
    <lineage>
        <taxon>Eukaryota</taxon>
        <taxon>Ichthyosporea</taxon>
        <taxon>Ichthyophonida</taxon>
        <taxon>Sphaeroforma</taxon>
    </lineage>
</organism>
<proteinExistence type="predicted"/>
<dbReference type="OrthoDB" id="9950873at2759"/>
<keyword evidence="2" id="KW-1185">Reference proteome</keyword>
<dbReference type="EMBL" id="KQ242697">
    <property type="protein sequence ID" value="KNC77553.1"/>
    <property type="molecule type" value="Genomic_DNA"/>
</dbReference>